<dbReference type="RefSeq" id="XP_013237474.1">
    <property type="nucleotide sequence ID" value="XM_013382020.1"/>
</dbReference>
<dbReference type="Proteomes" id="UP000029725">
    <property type="component" value="Unassembled WGS sequence"/>
</dbReference>
<comment type="subcellular location">
    <subcellularLocation>
        <location evidence="2">Membrane</location>
    </subcellularLocation>
    <subcellularLocation>
        <location evidence="1">Mitochondrion</location>
    </subcellularLocation>
</comment>
<accession>A0A098VPS2</accession>
<evidence type="ECO:0000256" key="3">
    <source>
        <dbReference type="ARBA" id="ARBA00022692"/>
    </source>
</evidence>
<dbReference type="Pfam" id="PF07798">
    <property type="entry name" value="CCDC90-like"/>
    <property type="match status" value="1"/>
</dbReference>
<dbReference type="AlphaFoldDB" id="A0A098VPS2"/>
<dbReference type="EMBL" id="JMKJ01000421">
    <property type="protein sequence ID" value="KGG51023.1"/>
    <property type="molecule type" value="Genomic_DNA"/>
</dbReference>
<evidence type="ECO:0000256" key="7">
    <source>
        <dbReference type="ARBA" id="ARBA00023136"/>
    </source>
</evidence>
<sequence>MAIRFPRITLLQQQPSSLGHVNTTTSRAHMVAFSSSLKGHKLISRPFASLLLDRSRRCWGSSATSITATGVVDQQDGRLQALISAGFKSVDAKYLLNTLERLSEAKAKEIRESYLTKDEYNSILKAYNSGIDRFFIENQSVQKNSDESVQEGYSNLIQRSSALNSSIIEEIKSYESGIQLDINLEKKKQQEFVSKLNAQASNIDKYMTTSVENVRQKLTGLEQSGKYAVFGK</sequence>
<keyword evidence="4" id="KW-1133">Transmembrane helix</keyword>
<evidence type="ECO:0000256" key="6">
    <source>
        <dbReference type="ARBA" id="ARBA00023128"/>
    </source>
</evidence>
<dbReference type="GO" id="GO:0005739">
    <property type="term" value="C:mitochondrion"/>
    <property type="evidence" value="ECO:0007669"/>
    <property type="project" value="UniProtKB-SubCell"/>
</dbReference>
<reference evidence="8" key="1">
    <citation type="submission" date="2014-04" db="EMBL/GenBank/DDBJ databases">
        <title>A new species of microsporidia sheds light on the evolution of extreme parasitism.</title>
        <authorList>
            <person name="Haag K.L."/>
            <person name="James T.Y."/>
            <person name="Larsson R."/>
            <person name="Schaer T.M."/>
            <person name="Refardt D."/>
            <person name="Pombert J.-F."/>
            <person name="Ebert D."/>
        </authorList>
    </citation>
    <scope>NUCLEOTIDE SEQUENCE [LARGE SCALE GENOMIC DNA]</scope>
    <source>
        <strain evidence="8">UGP3</strain>
        <tissue evidence="8">Spores</tissue>
    </source>
</reference>
<comment type="caution">
    <text evidence="8">The sequence shown here is derived from an EMBL/GenBank/DDBJ whole genome shotgun (WGS) entry which is preliminary data.</text>
</comment>
<organism evidence="8 9">
    <name type="scientific">Mitosporidium daphniae</name>
    <dbReference type="NCBI Taxonomy" id="1485682"/>
    <lineage>
        <taxon>Eukaryota</taxon>
        <taxon>Fungi</taxon>
        <taxon>Fungi incertae sedis</taxon>
        <taxon>Microsporidia</taxon>
        <taxon>Mitosporidium</taxon>
    </lineage>
</organism>
<evidence type="ECO:0000256" key="2">
    <source>
        <dbReference type="ARBA" id="ARBA00004370"/>
    </source>
</evidence>
<evidence type="ECO:0000313" key="8">
    <source>
        <dbReference type="EMBL" id="KGG51023.1"/>
    </source>
</evidence>
<keyword evidence="3" id="KW-0812">Transmembrane</keyword>
<evidence type="ECO:0000256" key="5">
    <source>
        <dbReference type="ARBA" id="ARBA00023054"/>
    </source>
</evidence>
<gene>
    <name evidence="8" type="ORF">DI09_47p10</name>
</gene>
<keyword evidence="7" id="KW-0472">Membrane</keyword>
<evidence type="ECO:0000256" key="1">
    <source>
        <dbReference type="ARBA" id="ARBA00004173"/>
    </source>
</evidence>
<name>A0A098VPS2_9MICR</name>
<dbReference type="InterPro" id="IPR024461">
    <property type="entry name" value="CCDC90-like"/>
</dbReference>
<keyword evidence="9" id="KW-1185">Reference proteome</keyword>
<protein>
    <submittedName>
        <fullName evidence="8">Uncharacterized protein</fullName>
    </submittedName>
</protein>
<evidence type="ECO:0000256" key="4">
    <source>
        <dbReference type="ARBA" id="ARBA00022989"/>
    </source>
</evidence>
<dbReference type="GO" id="GO:0016020">
    <property type="term" value="C:membrane"/>
    <property type="evidence" value="ECO:0007669"/>
    <property type="project" value="UniProtKB-SubCell"/>
</dbReference>
<dbReference type="GeneID" id="25260067"/>
<dbReference type="VEuPathDB" id="MicrosporidiaDB:DI09_47p10"/>
<keyword evidence="6" id="KW-0496">Mitochondrion</keyword>
<proteinExistence type="predicted"/>
<evidence type="ECO:0000313" key="9">
    <source>
        <dbReference type="Proteomes" id="UP000029725"/>
    </source>
</evidence>
<keyword evidence="5" id="KW-0175">Coiled coil</keyword>
<dbReference type="HOGENOM" id="CLU_1195131_0_0_1"/>